<dbReference type="GO" id="GO:0005975">
    <property type="term" value="P:carbohydrate metabolic process"/>
    <property type="evidence" value="ECO:0007669"/>
    <property type="project" value="InterPro"/>
</dbReference>
<dbReference type="RefSeq" id="WP_213946769.1">
    <property type="nucleotide sequence ID" value="NZ_JAHCMY010000024.1"/>
</dbReference>
<evidence type="ECO:0000313" key="4">
    <source>
        <dbReference type="Proteomes" id="UP001319104"/>
    </source>
</evidence>
<dbReference type="SUPFAM" id="SSF49899">
    <property type="entry name" value="Concanavalin A-like lectins/glucanases"/>
    <property type="match status" value="4"/>
</dbReference>
<dbReference type="Pfam" id="PF13385">
    <property type="entry name" value="Laminin_G_3"/>
    <property type="match status" value="1"/>
</dbReference>
<reference evidence="3 4" key="1">
    <citation type="submission" date="2021-05" db="EMBL/GenBank/DDBJ databases">
        <authorList>
            <person name="Zhang Z.D."/>
            <person name="Osman G."/>
        </authorList>
    </citation>
    <scope>NUCLEOTIDE SEQUENCE [LARGE SCALE GENOMIC DNA]</scope>
    <source>
        <strain evidence="3 4">KCTC 32217</strain>
    </source>
</reference>
<organism evidence="3 4">
    <name type="scientific">Litoribacter ruber</name>
    <dbReference type="NCBI Taxonomy" id="702568"/>
    <lineage>
        <taxon>Bacteria</taxon>
        <taxon>Pseudomonadati</taxon>
        <taxon>Bacteroidota</taxon>
        <taxon>Cytophagia</taxon>
        <taxon>Cytophagales</taxon>
        <taxon>Cyclobacteriaceae</taxon>
        <taxon>Litoribacter</taxon>
    </lineage>
</organism>
<evidence type="ECO:0000256" key="1">
    <source>
        <dbReference type="ARBA" id="ARBA00006865"/>
    </source>
</evidence>
<feature type="domain" description="GH16" evidence="2">
    <location>
        <begin position="1083"/>
        <end position="1353"/>
    </location>
</feature>
<proteinExistence type="inferred from homology"/>
<evidence type="ECO:0000313" key="3">
    <source>
        <dbReference type="EMBL" id="MBS9525909.1"/>
    </source>
</evidence>
<accession>A0AAP2CLC1</accession>
<evidence type="ECO:0000259" key="2">
    <source>
        <dbReference type="PROSITE" id="PS51762"/>
    </source>
</evidence>
<dbReference type="CDD" id="cd00413">
    <property type="entry name" value="Glyco_hydrolase_16"/>
    <property type="match status" value="2"/>
</dbReference>
<name>A0AAP2CLC1_9BACT</name>
<dbReference type="PROSITE" id="PS51762">
    <property type="entry name" value="GH16_2"/>
    <property type="match status" value="1"/>
</dbReference>
<comment type="similarity">
    <text evidence="1">Belongs to the glycosyl hydrolase 16 family.</text>
</comment>
<gene>
    <name evidence="3" type="ORF">KI659_17950</name>
</gene>
<keyword evidence="4" id="KW-1185">Reference proteome</keyword>
<dbReference type="GO" id="GO:0004553">
    <property type="term" value="F:hydrolase activity, hydrolyzing O-glycosyl compounds"/>
    <property type="evidence" value="ECO:0007669"/>
    <property type="project" value="InterPro"/>
</dbReference>
<dbReference type="Gene3D" id="2.60.120.200">
    <property type="match status" value="4"/>
</dbReference>
<dbReference type="InterPro" id="IPR013320">
    <property type="entry name" value="ConA-like_dom_sf"/>
</dbReference>
<dbReference type="EMBL" id="JAHCMY010000024">
    <property type="protein sequence ID" value="MBS9525909.1"/>
    <property type="molecule type" value="Genomic_DNA"/>
</dbReference>
<protein>
    <recommendedName>
        <fullName evidence="2">GH16 domain-containing protein</fullName>
    </recommendedName>
</protein>
<comment type="caution">
    <text evidence="3">The sequence shown here is derived from an EMBL/GenBank/DDBJ whole genome shotgun (WGS) entry which is preliminary data.</text>
</comment>
<dbReference type="Proteomes" id="UP001319104">
    <property type="component" value="Unassembled WGS sequence"/>
</dbReference>
<dbReference type="InterPro" id="IPR000757">
    <property type="entry name" value="Beta-glucanase-like"/>
</dbReference>
<sequence>MYRTKYTIEYLDINGAVTLIDIQRKGYNGAVIELQKYGAQPLTLKWYGEGESKFSPFKPSEARITILSESNFQFFEFAEFQEKDYKVKIFKNGEPYWVGFLVPDHYREEFTSPPYEISLLAIDYLSTLEDIDFLDNEEGFIYYNKTLLQIFLLVLEKIGLEIDFYDGLDLVHSIETFQNMPIDYPTLARTKINCKTFIKDIYTENQTPFSCKEVLEEILKSFGATLKQNKGRWELSNFDNEFKRYFKYSHTGLFLGSESLSGLTKSIDDKEVKIVDESGELEIEGSYRQNSITQKITGRDNTIKGGKFFEDSWTDSNTHRFFNVVGEGVRNDSNRLVFNSQHDNKVYGTEEEIKSSAKQNYIEFEIPFSRLPLAETRIDYHWDLEFFSRLLADYDESPNINDLNFDFETYENFKEQQLNNLFENLDYGHFLEITIENETTGRTWGIRNSGGGLGDYTLYMFTWFNHVIGWTDLISPNLVEAGIFPEFFLKRYTINQDAGKAVNFKNPNYQFKQRIQLYRINALNSYVINRGDVGKVKVRISAPYFQGVQNYHSNVPTQYQINIKRVNAYISNLDITNNDIPLPQDITHVGNNGRNIKRMEPKESIIGDGKRLFYGALMNYYEEPTTSWILDDAENPQPLLKQTAERVVKQYSKPSAILRGTLYVKELVDLNYIFYVPIMDKYFNVQGLEVNDKEGLTHVELREVVNDVFFKHYNINLTEANTSNFIRIDVDGLFEPFEPTDTEFAFYELERNLSERFENFRNGNNIGNFDFVRVQDNLTASFNGIDQYFEPDSIDYVSRGLLGNQGTSPNTVGIRVYFDELPTTNKFIWIASNQDQSSFTGLRFNASTKRMEYIRQSGSVSTFNINNVLDEWTITYNGTIAEAGDTFIYNGKTYDIIGVEPHVLYFLPALEGYNGSNADEFTGTQFTLIKGEAVNNVVETFTQFEPNRFYFIYCQYDHLNSNQRILVNGEVEGQLNQSSVISIGDLNPIRLAYSVNEGYTKGYFSRFRIAGKLLSMDEIQRLSNTQDYEIYFQNRLTRQRTKLDKEWILGFRNDSIEFTIPENFPTGNYLLWFGRGNILSRRIGFNVFPVPFRQTPIDENFSNIQTFQNDWEILHKGWGGANGGVVKENVYLGTDDEGNRALVLESHGDNYSGNVQGVDNRGNLKFLPDGQPWTKRKGGVIISKEYLGYGSYEVEAKAIQKLGVCSAFWTFHYEEIYPNDPRFERFSGNLINPNEVQDSLYAHFTYENNLDSVSGSESEAYTILTRPAETTATPAPKGGTGLRYNGIVGYAFDWMNIPRLENFNMPLTVSFWVKVNLRAANNLRHTILTNGTANTGAFGLQVFYGVNPEFQMVAKASGSARVIANSPANSKPYGTWQHVVMVNNPAKAGNEITLYLDGQRVGEIEKPTGDFTPVNWWRGIHNTPLSGGGAGNVTKDIELADVRFIGRAVNNLEAGAMYGNPFKVGRIDFNNENLHIQGDEENGYYITRNHEIDIEIPSHLEGGVIDEPSLANAKFNSWRGELQNWDVPKSHPDYWEEYRDNYRPMGIDITDNQYHTYRFDWHYDRVDFYIDGHYIESNFNFMYGLDSFNIPDIVGKFTIGNWFPSGGNRWAGKVADFDVEKMYVRRIKWTPYPLEIGLHQRVIGETYPRDGILSFK</sequence>